<proteinExistence type="inferred from homology"/>
<keyword evidence="3 6" id="KW-0812">Transmembrane</keyword>
<evidence type="ECO:0000256" key="3">
    <source>
        <dbReference type="ARBA" id="ARBA00022692"/>
    </source>
</evidence>
<gene>
    <name evidence="8" type="ORF">C8N42_101555</name>
</gene>
<sequence>MQNDTDQRGKRHLWALALFALCALTLAVLLREHLSFAALSENRARLVSFAESHRALSVLVFVAIYTVIVALSLPGATVSTLTGGFLFGLFPGVFFNMTGAVLGASLLFLAARWGLGDWLAARIDASEGRIHRIKQGIDDNQWSMLFLLRFLPVVPFFVANLLPALFGVPFYRFVISTALGIVPGALVYTSVGAGLGEVFERGEAPDLGVIFEPFILLPLLGLCLLALAPILWKAWRKETAEERA</sequence>
<comment type="similarity">
    <text evidence="6">Belongs to the TVP38/TMEM64 family.</text>
</comment>
<accession>A0A2T5HWP1</accession>
<feature type="transmembrane region" description="Helical" evidence="6">
    <location>
        <begin position="146"/>
        <end position="166"/>
    </location>
</feature>
<dbReference type="InterPro" id="IPR015414">
    <property type="entry name" value="TMEM64"/>
</dbReference>
<name>A0A2T5HWP1_9RHOB</name>
<dbReference type="Proteomes" id="UP000244077">
    <property type="component" value="Unassembled WGS sequence"/>
</dbReference>
<feature type="domain" description="VTT" evidence="7">
    <location>
        <begin position="74"/>
        <end position="193"/>
    </location>
</feature>
<feature type="transmembrane region" description="Helical" evidence="6">
    <location>
        <begin position="173"/>
        <end position="195"/>
    </location>
</feature>
<keyword evidence="5 6" id="KW-0472">Membrane</keyword>
<keyword evidence="9" id="KW-1185">Reference proteome</keyword>
<feature type="transmembrane region" description="Helical" evidence="6">
    <location>
        <begin position="215"/>
        <end position="235"/>
    </location>
</feature>
<evidence type="ECO:0000256" key="6">
    <source>
        <dbReference type="RuleBase" id="RU366058"/>
    </source>
</evidence>
<dbReference type="PANTHER" id="PTHR12677">
    <property type="entry name" value="GOLGI APPARATUS MEMBRANE PROTEIN TVP38-RELATED"/>
    <property type="match status" value="1"/>
</dbReference>
<comment type="caution">
    <text evidence="8">The sequence shown here is derived from an EMBL/GenBank/DDBJ whole genome shotgun (WGS) entry which is preliminary data.</text>
</comment>
<evidence type="ECO:0000256" key="5">
    <source>
        <dbReference type="ARBA" id="ARBA00023136"/>
    </source>
</evidence>
<dbReference type="Pfam" id="PF09335">
    <property type="entry name" value="VTT_dom"/>
    <property type="match status" value="1"/>
</dbReference>
<evidence type="ECO:0000256" key="4">
    <source>
        <dbReference type="ARBA" id="ARBA00022989"/>
    </source>
</evidence>
<dbReference type="EMBL" id="QAOH01000001">
    <property type="protein sequence ID" value="PTQ76009.1"/>
    <property type="molecule type" value="Genomic_DNA"/>
</dbReference>
<evidence type="ECO:0000313" key="9">
    <source>
        <dbReference type="Proteomes" id="UP000244077"/>
    </source>
</evidence>
<evidence type="ECO:0000256" key="2">
    <source>
        <dbReference type="ARBA" id="ARBA00022475"/>
    </source>
</evidence>
<reference evidence="8 9" key="1">
    <citation type="submission" date="2018-04" db="EMBL/GenBank/DDBJ databases">
        <title>Genomic Encyclopedia of Archaeal and Bacterial Type Strains, Phase II (KMG-II): from individual species to whole genera.</title>
        <authorList>
            <person name="Goeker M."/>
        </authorList>
    </citation>
    <scope>NUCLEOTIDE SEQUENCE [LARGE SCALE GENOMIC DNA]</scope>
    <source>
        <strain evidence="8 9">DSM 100434</strain>
    </source>
</reference>
<protein>
    <recommendedName>
        <fullName evidence="6">TVP38/TMEM64 family membrane protein</fullName>
    </recommendedName>
</protein>
<organism evidence="8 9">
    <name type="scientific">Celeribacter persicus</name>
    <dbReference type="NCBI Taxonomy" id="1651082"/>
    <lineage>
        <taxon>Bacteria</taxon>
        <taxon>Pseudomonadati</taxon>
        <taxon>Pseudomonadota</taxon>
        <taxon>Alphaproteobacteria</taxon>
        <taxon>Rhodobacterales</taxon>
        <taxon>Roseobacteraceae</taxon>
        <taxon>Celeribacter</taxon>
    </lineage>
</organism>
<evidence type="ECO:0000259" key="7">
    <source>
        <dbReference type="Pfam" id="PF09335"/>
    </source>
</evidence>
<dbReference type="GO" id="GO:0005886">
    <property type="term" value="C:plasma membrane"/>
    <property type="evidence" value="ECO:0007669"/>
    <property type="project" value="UniProtKB-SubCell"/>
</dbReference>
<dbReference type="AlphaFoldDB" id="A0A2T5HWP1"/>
<dbReference type="InterPro" id="IPR032816">
    <property type="entry name" value="VTT_dom"/>
</dbReference>
<evidence type="ECO:0000313" key="8">
    <source>
        <dbReference type="EMBL" id="PTQ76009.1"/>
    </source>
</evidence>
<dbReference type="RefSeq" id="WP_211309134.1">
    <property type="nucleotide sequence ID" value="NZ_QAOH01000001.1"/>
</dbReference>
<evidence type="ECO:0000256" key="1">
    <source>
        <dbReference type="ARBA" id="ARBA00004651"/>
    </source>
</evidence>
<keyword evidence="2 6" id="KW-1003">Cell membrane</keyword>
<feature type="transmembrane region" description="Helical" evidence="6">
    <location>
        <begin position="85"/>
        <end position="110"/>
    </location>
</feature>
<feature type="transmembrane region" description="Helical" evidence="6">
    <location>
        <begin position="53"/>
        <end position="73"/>
    </location>
</feature>
<keyword evidence="4 6" id="KW-1133">Transmembrane helix</keyword>
<dbReference type="PANTHER" id="PTHR12677:SF59">
    <property type="entry name" value="GOLGI APPARATUS MEMBRANE PROTEIN TVP38-RELATED"/>
    <property type="match status" value="1"/>
</dbReference>
<comment type="subcellular location">
    <subcellularLocation>
        <location evidence="1 6">Cell membrane</location>
        <topology evidence="1 6">Multi-pass membrane protein</topology>
    </subcellularLocation>
</comment>